<comment type="caution">
    <text evidence="3">The sequence shown here is derived from an EMBL/GenBank/DDBJ whole genome shotgun (WGS) entry which is preliminary data.</text>
</comment>
<keyword evidence="1" id="KW-0472">Membrane</keyword>
<sequence length="91" mass="10397">MFCHKLYIIECINLIINKEAHLLLTVGNKIVTKNEEIRLVVGLRCKGNKSPPIIKIKLAKRETFFFFSPASILLSTQTGLVRFGYLYKAIN</sequence>
<reference evidence="3 5" key="2">
    <citation type="submission" date="2019-07" db="EMBL/GenBank/DDBJ databases">
        <title>Genome Sequencing of Bacteroides fragilis.</title>
        <authorList>
            <person name="Pinto K.M."/>
            <person name="Ruoff K.L."/>
            <person name="Price C.E."/>
            <person name="Valls R.A."/>
            <person name="O'Toole G.A."/>
        </authorList>
    </citation>
    <scope>NUCLEOTIDE SEQUENCE [LARGE SCALE GENOMIC DNA]</scope>
    <source>
        <strain evidence="3 5">AD135F_3B</strain>
    </source>
</reference>
<name>A0AB38PN57_BACFG</name>
<organism evidence="3 5">
    <name type="scientific">Bacteroides fragilis</name>
    <dbReference type="NCBI Taxonomy" id="817"/>
    <lineage>
        <taxon>Bacteria</taxon>
        <taxon>Pseudomonadati</taxon>
        <taxon>Bacteroidota</taxon>
        <taxon>Bacteroidia</taxon>
        <taxon>Bacteroidales</taxon>
        <taxon>Bacteroidaceae</taxon>
        <taxon>Bacteroides</taxon>
    </lineage>
</organism>
<evidence type="ECO:0000313" key="3">
    <source>
        <dbReference type="EMBL" id="TWV49784.1"/>
    </source>
</evidence>
<evidence type="ECO:0000313" key="4">
    <source>
        <dbReference type="Proteomes" id="UP000315444"/>
    </source>
</evidence>
<accession>A0AB38PN57</accession>
<proteinExistence type="predicted"/>
<reference evidence="2 4" key="1">
    <citation type="submission" date="2019-07" db="EMBL/GenBank/DDBJ databases">
        <title>Genome sequencing of Bacteroides fragilis.</title>
        <authorList>
            <person name="Galasyn E.V."/>
            <person name="Ruoff K.L."/>
            <person name="Price C.E."/>
            <person name="Valls R.A."/>
            <person name="O'Toole G.A."/>
        </authorList>
    </citation>
    <scope>NUCLEOTIDE SEQUENCE [LARGE SCALE GENOMIC DNA]</scope>
    <source>
        <strain evidence="2 4">AD135F_1B</strain>
    </source>
</reference>
<evidence type="ECO:0000313" key="2">
    <source>
        <dbReference type="EMBL" id="TWV42083.1"/>
    </source>
</evidence>
<gene>
    <name evidence="3" type="ORF">FSA03_07845</name>
    <name evidence="2" type="ORF">FSA06_07695</name>
</gene>
<dbReference type="EMBL" id="VOHT01000003">
    <property type="protein sequence ID" value="TWV49784.1"/>
    <property type="molecule type" value="Genomic_DNA"/>
</dbReference>
<dbReference type="AlphaFoldDB" id="A0AB38PN57"/>
<protein>
    <submittedName>
        <fullName evidence="3">Uncharacterized protein</fullName>
    </submittedName>
</protein>
<keyword evidence="1" id="KW-0812">Transmembrane</keyword>
<evidence type="ECO:0000313" key="5">
    <source>
        <dbReference type="Proteomes" id="UP000319026"/>
    </source>
</evidence>
<dbReference type="Proteomes" id="UP000319026">
    <property type="component" value="Unassembled WGS sequence"/>
</dbReference>
<evidence type="ECO:0000256" key="1">
    <source>
        <dbReference type="SAM" id="Phobius"/>
    </source>
</evidence>
<keyword evidence="1" id="KW-1133">Transmembrane helix</keyword>
<dbReference type="EMBL" id="VOHV01000003">
    <property type="protein sequence ID" value="TWV42083.1"/>
    <property type="molecule type" value="Genomic_DNA"/>
</dbReference>
<dbReference type="Proteomes" id="UP000315444">
    <property type="component" value="Unassembled WGS sequence"/>
</dbReference>
<feature type="transmembrane region" description="Helical" evidence="1">
    <location>
        <begin position="64"/>
        <end position="85"/>
    </location>
</feature>